<evidence type="ECO:0000256" key="15">
    <source>
        <dbReference type="SAM" id="SignalP"/>
    </source>
</evidence>
<evidence type="ECO:0000256" key="5">
    <source>
        <dbReference type="ARBA" id="ARBA00022617"/>
    </source>
</evidence>
<dbReference type="InterPro" id="IPR002401">
    <property type="entry name" value="Cyt_P450_E_grp-I"/>
</dbReference>
<dbReference type="GO" id="GO:0016020">
    <property type="term" value="C:membrane"/>
    <property type="evidence" value="ECO:0007669"/>
    <property type="project" value="UniProtKB-SubCell"/>
</dbReference>
<comment type="similarity">
    <text evidence="4 14">Belongs to the cytochrome P450 family.</text>
</comment>
<reference evidence="16" key="1">
    <citation type="submission" date="2022-07" db="EMBL/GenBank/DDBJ databases">
        <title>Genome Sequence of Physisporinus lineatus.</title>
        <authorList>
            <person name="Buettner E."/>
        </authorList>
    </citation>
    <scope>NUCLEOTIDE SEQUENCE</scope>
    <source>
        <strain evidence="16">VT162</strain>
    </source>
</reference>
<dbReference type="PANTHER" id="PTHR46300">
    <property type="entry name" value="P450, PUTATIVE (EUROFUNG)-RELATED-RELATED"/>
    <property type="match status" value="1"/>
</dbReference>
<evidence type="ECO:0000256" key="11">
    <source>
        <dbReference type="ARBA" id="ARBA00023033"/>
    </source>
</evidence>
<proteinExistence type="inferred from homology"/>
<dbReference type="Proteomes" id="UP001212997">
    <property type="component" value="Unassembled WGS sequence"/>
</dbReference>
<dbReference type="AlphaFoldDB" id="A0AAD5YAX2"/>
<keyword evidence="8" id="KW-1133">Transmembrane helix</keyword>
<dbReference type="PROSITE" id="PS00086">
    <property type="entry name" value="CYTOCHROME_P450"/>
    <property type="match status" value="1"/>
</dbReference>
<comment type="subcellular location">
    <subcellularLocation>
        <location evidence="2">Membrane</location>
        <topology evidence="2">Single-pass membrane protein</topology>
    </subcellularLocation>
</comment>
<comment type="cofactor">
    <cofactor evidence="1 13">
        <name>heme</name>
        <dbReference type="ChEBI" id="CHEBI:30413"/>
    </cofactor>
</comment>
<dbReference type="GO" id="GO:0005506">
    <property type="term" value="F:iron ion binding"/>
    <property type="evidence" value="ECO:0007669"/>
    <property type="project" value="InterPro"/>
</dbReference>
<evidence type="ECO:0000256" key="7">
    <source>
        <dbReference type="ARBA" id="ARBA00022723"/>
    </source>
</evidence>
<dbReference type="SUPFAM" id="SSF48264">
    <property type="entry name" value="Cytochrome P450"/>
    <property type="match status" value="1"/>
</dbReference>
<accession>A0AAD5YAX2</accession>
<dbReference type="InterPro" id="IPR001128">
    <property type="entry name" value="Cyt_P450"/>
</dbReference>
<comment type="caution">
    <text evidence="16">The sequence shown here is derived from an EMBL/GenBank/DDBJ whole genome shotgun (WGS) entry which is preliminary data.</text>
</comment>
<feature type="binding site" description="axial binding residue" evidence="13">
    <location>
        <position position="365"/>
    </location>
    <ligand>
        <name>heme</name>
        <dbReference type="ChEBI" id="CHEBI:30413"/>
    </ligand>
    <ligandPart>
        <name>Fe</name>
        <dbReference type="ChEBI" id="CHEBI:18248"/>
    </ligandPart>
</feature>
<evidence type="ECO:0000256" key="1">
    <source>
        <dbReference type="ARBA" id="ARBA00001971"/>
    </source>
</evidence>
<evidence type="ECO:0000256" key="9">
    <source>
        <dbReference type="ARBA" id="ARBA00023002"/>
    </source>
</evidence>
<keyword evidence="11 14" id="KW-0503">Monooxygenase</keyword>
<sequence length="435" mass="49610">MLFYFALASFIALRFWKWYTSTRGQNPLPPGPPSLPILGHALVMPRKDQAGVFLDWSKRYGDVVHVEALGQSIIILGSHEAAYDLLEKRSVIYSDRPRFPTFELPRTTFTPTLHGNAIVKLLSHYIAYGHRVASANDPYPKIAERVTEILFGAGTPGLNSVDILPIQVRPEQEELQRGAFKKVQNEMATGTARHSFLSKHLEEYISSGKQDDEHLERLSLAAYHMHGVGFETTWSTVESFIFHIMRFPEIQKRVHEELDRVLGGRLPDYADRDSLPYLECVIQESERWHTVVPLGVPHRVMEDDIYRGMLIPKGSVVISNIQSITHDKRVYRDPETFLPERFLPKPQGFGEPIPDYNFGYGRRVCPGRYLADASIWIVAASLLTVFEICPKKDKDGLEVMPPLEYNTSLTSHPKMFQCQFNLRSEKMRATIESLA</sequence>
<dbReference type="PANTHER" id="PTHR46300:SF7">
    <property type="entry name" value="P450, PUTATIVE (EUROFUNG)-RELATED"/>
    <property type="match status" value="1"/>
</dbReference>
<dbReference type="PRINTS" id="PR00463">
    <property type="entry name" value="EP450I"/>
</dbReference>
<dbReference type="Gene3D" id="1.10.630.10">
    <property type="entry name" value="Cytochrome P450"/>
    <property type="match status" value="1"/>
</dbReference>
<keyword evidence="6" id="KW-0812">Transmembrane</keyword>
<keyword evidence="5 13" id="KW-0349">Heme</keyword>
<keyword evidence="15" id="KW-0732">Signal</keyword>
<keyword evidence="7 13" id="KW-0479">Metal-binding</keyword>
<evidence type="ECO:0000256" key="8">
    <source>
        <dbReference type="ARBA" id="ARBA00022989"/>
    </source>
</evidence>
<dbReference type="GO" id="GO:0004497">
    <property type="term" value="F:monooxygenase activity"/>
    <property type="evidence" value="ECO:0007669"/>
    <property type="project" value="UniProtKB-KW"/>
</dbReference>
<dbReference type="Pfam" id="PF00067">
    <property type="entry name" value="p450"/>
    <property type="match status" value="2"/>
</dbReference>
<keyword evidence="17" id="KW-1185">Reference proteome</keyword>
<evidence type="ECO:0000256" key="14">
    <source>
        <dbReference type="RuleBase" id="RU000461"/>
    </source>
</evidence>
<dbReference type="InterPro" id="IPR036396">
    <property type="entry name" value="Cyt_P450_sf"/>
</dbReference>
<name>A0AAD5YAX2_9APHY</name>
<feature type="chain" id="PRO_5041944326" description="Cytochrome P450" evidence="15">
    <location>
        <begin position="25"/>
        <end position="435"/>
    </location>
</feature>
<evidence type="ECO:0000256" key="12">
    <source>
        <dbReference type="ARBA" id="ARBA00023136"/>
    </source>
</evidence>
<dbReference type="EMBL" id="JANAWD010000483">
    <property type="protein sequence ID" value="KAJ3478808.1"/>
    <property type="molecule type" value="Genomic_DNA"/>
</dbReference>
<dbReference type="InterPro" id="IPR050364">
    <property type="entry name" value="Cytochrome_P450_fung"/>
</dbReference>
<evidence type="ECO:0000256" key="4">
    <source>
        <dbReference type="ARBA" id="ARBA00010617"/>
    </source>
</evidence>
<evidence type="ECO:0000313" key="17">
    <source>
        <dbReference type="Proteomes" id="UP001212997"/>
    </source>
</evidence>
<dbReference type="GO" id="GO:0016705">
    <property type="term" value="F:oxidoreductase activity, acting on paired donors, with incorporation or reduction of molecular oxygen"/>
    <property type="evidence" value="ECO:0007669"/>
    <property type="project" value="InterPro"/>
</dbReference>
<evidence type="ECO:0000256" key="2">
    <source>
        <dbReference type="ARBA" id="ARBA00004167"/>
    </source>
</evidence>
<dbReference type="GO" id="GO:0020037">
    <property type="term" value="F:heme binding"/>
    <property type="evidence" value="ECO:0007669"/>
    <property type="project" value="InterPro"/>
</dbReference>
<organism evidence="16 17">
    <name type="scientific">Meripilus lineatus</name>
    <dbReference type="NCBI Taxonomy" id="2056292"/>
    <lineage>
        <taxon>Eukaryota</taxon>
        <taxon>Fungi</taxon>
        <taxon>Dikarya</taxon>
        <taxon>Basidiomycota</taxon>
        <taxon>Agaricomycotina</taxon>
        <taxon>Agaricomycetes</taxon>
        <taxon>Polyporales</taxon>
        <taxon>Meripilaceae</taxon>
        <taxon>Meripilus</taxon>
    </lineage>
</organism>
<keyword evidence="10 13" id="KW-0408">Iron</keyword>
<comment type="pathway">
    <text evidence="3">Secondary metabolite biosynthesis.</text>
</comment>
<dbReference type="InterPro" id="IPR017972">
    <property type="entry name" value="Cyt_P450_CS"/>
</dbReference>
<evidence type="ECO:0000313" key="16">
    <source>
        <dbReference type="EMBL" id="KAJ3478808.1"/>
    </source>
</evidence>
<gene>
    <name evidence="16" type="ORF">NLI96_g9500</name>
</gene>
<evidence type="ECO:0000256" key="10">
    <source>
        <dbReference type="ARBA" id="ARBA00023004"/>
    </source>
</evidence>
<evidence type="ECO:0000256" key="3">
    <source>
        <dbReference type="ARBA" id="ARBA00005179"/>
    </source>
</evidence>
<keyword evidence="12" id="KW-0472">Membrane</keyword>
<evidence type="ECO:0000256" key="13">
    <source>
        <dbReference type="PIRSR" id="PIRSR602401-1"/>
    </source>
</evidence>
<evidence type="ECO:0000256" key="6">
    <source>
        <dbReference type="ARBA" id="ARBA00022692"/>
    </source>
</evidence>
<evidence type="ECO:0008006" key="18">
    <source>
        <dbReference type="Google" id="ProtNLM"/>
    </source>
</evidence>
<feature type="signal peptide" evidence="15">
    <location>
        <begin position="1"/>
        <end position="24"/>
    </location>
</feature>
<keyword evidence="9 14" id="KW-0560">Oxidoreductase</keyword>
<protein>
    <recommendedName>
        <fullName evidence="18">Cytochrome P450</fullName>
    </recommendedName>
</protein>